<dbReference type="EMBL" id="CAJVPQ010000971">
    <property type="protein sequence ID" value="CAG8524008.1"/>
    <property type="molecule type" value="Genomic_DNA"/>
</dbReference>
<protein>
    <submittedName>
        <fullName evidence="1">1237_t:CDS:1</fullName>
    </submittedName>
</protein>
<dbReference type="OrthoDB" id="655030at2759"/>
<accession>A0A9N9FBJ0</accession>
<comment type="caution">
    <text evidence="1">The sequence shown here is derived from an EMBL/GenBank/DDBJ whole genome shotgun (WGS) entry which is preliminary data.</text>
</comment>
<evidence type="ECO:0000313" key="2">
    <source>
        <dbReference type="Proteomes" id="UP000789570"/>
    </source>
</evidence>
<reference evidence="1" key="1">
    <citation type="submission" date="2021-06" db="EMBL/GenBank/DDBJ databases">
        <authorList>
            <person name="Kallberg Y."/>
            <person name="Tangrot J."/>
            <person name="Rosling A."/>
        </authorList>
    </citation>
    <scope>NUCLEOTIDE SEQUENCE</scope>
    <source>
        <strain evidence="1">UK204</strain>
    </source>
</reference>
<name>A0A9N9FBJ0_9GLOM</name>
<keyword evidence="2" id="KW-1185">Reference proteome</keyword>
<organism evidence="1 2">
    <name type="scientific">Funneliformis caledonium</name>
    <dbReference type="NCBI Taxonomy" id="1117310"/>
    <lineage>
        <taxon>Eukaryota</taxon>
        <taxon>Fungi</taxon>
        <taxon>Fungi incertae sedis</taxon>
        <taxon>Mucoromycota</taxon>
        <taxon>Glomeromycotina</taxon>
        <taxon>Glomeromycetes</taxon>
        <taxon>Glomerales</taxon>
        <taxon>Glomeraceae</taxon>
        <taxon>Funneliformis</taxon>
    </lineage>
</organism>
<evidence type="ECO:0000313" key="1">
    <source>
        <dbReference type="EMBL" id="CAG8524008.1"/>
    </source>
</evidence>
<proteinExistence type="predicted"/>
<dbReference type="AlphaFoldDB" id="A0A9N9FBJ0"/>
<sequence length="148" mass="17374">MFHLIPNEQEPDYKDKNESNELHYKATLGYCYPTKLDDDECDKFKVDDNDSLSIIERVKQLIRKFGPECNMTEIFIRIMGFSPKIASNDPEKYKFKTYNPTRRRNIDPSLGQVVDTNNANQDALINYSSETCIQEYENEMRKRTSVDV</sequence>
<gene>
    <name evidence="1" type="ORF">FCALED_LOCUS4847</name>
</gene>
<dbReference type="Proteomes" id="UP000789570">
    <property type="component" value="Unassembled WGS sequence"/>
</dbReference>